<sequence length="72" mass="8117">MSDTPELYRNRAAMERANAAASGLDNVRARCERAAMAWEEMAERLERTSKLRSEREDAAAKAAEQRMLMAAE</sequence>
<name>A0A5B8LEW2_9SPHN</name>
<keyword evidence="2" id="KW-1185">Reference proteome</keyword>
<dbReference type="AlphaFoldDB" id="A0A5B8LEW2"/>
<organism evidence="1 2">
    <name type="scientific">Sphingomonas panacisoli</name>
    <dbReference type="NCBI Taxonomy" id="1813879"/>
    <lineage>
        <taxon>Bacteria</taxon>
        <taxon>Pseudomonadati</taxon>
        <taxon>Pseudomonadota</taxon>
        <taxon>Alphaproteobacteria</taxon>
        <taxon>Sphingomonadales</taxon>
        <taxon>Sphingomonadaceae</taxon>
        <taxon>Sphingomonas</taxon>
    </lineage>
</organism>
<gene>
    <name evidence="1" type="ORF">FPZ24_04030</name>
</gene>
<dbReference type="Proteomes" id="UP000315673">
    <property type="component" value="Chromosome"/>
</dbReference>
<evidence type="ECO:0000313" key="1">
    <source>
        <dbReference type="EMBL" id="QDZ06748.1"/>
    </source>
</evidence>
<evidence type="ECO:0000313" key="2">
    <source>
        <dbReference type="Proteomes" id="UP000315673"/>
    </source>
</evidence>
<proteinExistence type="predicted"/>
<dbReference type="KEGG" id="spai:FPZ24_04030"/>
<accession>A0A5B8LEW2</accession>
<reference evidence="1 2" key="1">
    <citation type="submission" date="2019-07" db="EMBL/GenBank/DDBJ databases">
        <title>Full genome sequence of Sphingomonas sp. 4R-6-7(HKS19).</title>
        <authorList>
            <person name="Im W.-T."/>
        </authorList>
    </citation>
    <scope>NUCLEOTIDE SEQUENCE [LARGE SCALE GENOMIC DNA]</scope>
    <source>
        <strain evidence="1 2">HKS19</strain>
    </source>
</reference>
<dbReference type="EMBL" id="CP042306">
    <property type="protein sequence ID" value="QDZ06748.1"/>
    <property type="molecule type" value="Genomic_DNA"/>
</dbReference>
<dbReference type="RefSeq" id="WP_146569832.1">
    <property type="nucleotide sequence ID" value="NZ_CP042306.1"/>
</dbReference>
<protein>
    <submittedName>
        <fullName evidence="1">Uncharacterized protein</fullName>
    </submittedName>
</protein>